<keyword evidence="7" id="KW-0479">Metal-binding</keyword>
<dbReference type="OMA" id="IDHILYQ"/>
<dbReference type="EC" id="3.1.4.12" evidence="5"/>
<keyword evidence="13 14" id="KW-0472">Membrane</keyword>
<comment type="pathway">
    <text evidence="3">Sphingolipid metabolism.</text>
</comment>
<proteinExistence type="inferred from homology"/>
<feature type="domain" description="Endonuclease/exonuclease/phosphatase" evidence="15">
    <location>
        <begin position="14"/>
        <end position="268"/>
    </location>
</feature>
<sequence>MGQHAGPPTSADLNCRGITYIASNVSERIHAIGEELATGKYDLVALQEVWVEALYEQLVSQVEDVLPYHHYFYSGWNGSGVCVFSKHPIVDVYQYRFTLNGHAHKLLHADWYGGKLVGLCRIQYAGTEINFYASHTHAEYNPDNDEYKAHRVSQAFELSQFIRHMSQSADVNILAGDLNNQPFELGLKIIQSNTGMEDAWPSAEHKNADDSGMTCWCSENNYNSGCPEAPMRIDYVFYKGSARCRVKCVHCETTMHKVPGKPFNYSDHEGVLAHLELEKVSEPSDDNPGDTEHLPDIPLRDDNLREAVTIMDEAIISTASVRWFYAAVLFLSVLLLLLPSSLSLPILLTSLTNLLAAFGMLWSFWMGAVVTETERRGLLATRSSMQVLLAGSVKKRN</sequence>
<keyword evidence="11 14" id="KW-1133">Transmembrane helix</keyword>
<dbReference type="Gene3D" id="3.60.10.10">
    <property type="entry name" value="Endonuclease/exonuclease/phosphatase"/>
    <property type="match status" value="1"/>
</dbReference>
<organism evidence="16 17">
    <name type="scientific">Branchiostoma floridae</name>
    <name type="common">Florida lancelet</name>
    <name type="synonym">Amphioxus</name>
    <dbReference type="NCBI Taxonomy" id="7739"/>
    <lineage>
        <taxon>Eukaryota</taxon>
        <taxon>Metazoa</taxon>
        <taxon>Chordata</taxon>
        <taxon>Cephalochordata</taxon>
        <taxon>Leptocardii</taxon>
        <taxon>Amphioxiformes</taxon>
        <taxon>Branchiostomatidae</taxon>
        <taxon>Branchiostoma</taxon>
    </lineage>
</organism>
<evidence type="ECO:0000256" key="5">
    <source>
        <dbReference type="ARBA" id="ARBA00012369"/>
    </source>
</evidence>
<evidence type="ECO:0000313" key="17">
    <source>
        <dbReference type="RefSeq" id="XP_035664953.1"/>
    </source>
</evidence>
<dbReference type="InterPro" id="IPR005135">
    <property type="entry name" value="Endo/exonuclease/phosphatase"/>
</dbReference>
<name>A0A9J7HTC1_BRAFL</name>
<evidence type="ECO:0000256" key="2">
    <source>
        <dbReference type="ARBA" id="ARBA00004760"/>
    </source>
</evidence>
<evidence type="ECO:0000256" key="4">
    <source>
        <dbReference type="ARBA" id="ARBA00006335"/>
    </source>
</evidence>
<evidence type="ECO:0000256" key="8">
    <source>
        <dbReference type="ARBA" id="ARBA00022801"/>
    </source>
</evidence>
<reference evidence="17" key="1">
    <citation type="submission" date="2025-08" db="UniProtKB">
        <authorList>
            <consortium name="RefSeq"/>
        </authorList>
    </citation>
    <scope>IDENTIFICATION</scope>
    <source>
        <strain evidence="17">S238N-H82</strain>
        <tissue evidence="17">Testes</tissue>
    </source>
</reference>
<evidence type="ECO:0000313" key="16">
    <source>
        <dbReference type="Proteomes" id="UP000001554"/>
    </source>
</evidence>
<accession>A0A9J7HTC1</accession>
<dbReference type="InterPro" id="IPR036691">
    <property type="entry name" value="Endo/exonu/phosph_ase_sf"/>
</dbReference>
<dbReference type="KEGG" id="bfo:118408353"/>
<keyword evidence="10" id="KW-0746">Sphingolipid metabolism</keyword>
<evidence type="ECO:0000256" key="7">
    <source>
        <dbReference type="ARBA" id="ARBA00022723"/>
    </source>
</evidence>
<comment type="subcellular location">
    <subcellularLocation>
        <location evidence="1">Membrane</location>
        <topology evidence="1">Multi-pass membrane protein</topology>
    </subcellularLocation>
</comment>
<dbReference type="GO" id="GO:0046872">
    <property type="term" value="F:metal ion binding"/>
    <property type="evidence" value="ECO:0007669"/>
    <property type="project" value="UniProtKB-KW"/>
</dbReference>
<dbReference type="FunFam" id="3.60.10.10:FF:000180">
    <property type="entry name" value="Uncharacterized protein"/>
    <property type="match status" value="1"/>
</dbReference>
<dbReference type="Proteomes" id="UP000001554">
    <property type="component" value="Unplaced"/>
</dbReference>
<protein>
    <recommendedName>
        <fullName evidence="5">sphingomyelin phosphodiesterase</fullName>
        <ecNumber evidence="5">3.1.4.12</ecNumber>
    </recommendedName>
</protein>
<evidence type="ECO:0000256" key="12">
    <source>
        <dbReference type="ARBA" id="ARBA00023098"/>
    </source>
</evidence>
<dbReference type="GeneID" id="118408353"/>
<dbReference type="GO" id="GO:0006665">
    <property type="term" value="P:sphingolipid metabolic process"/>
    <property type="evidence" value="ECO:0007669"/>
    <property type="project" value="UniProtKB-KW"/>
</dbReference>
<evidence type="ECO:0000256" key="6">
    <source>
        <dbReference type="ARBA" id="ARBA00022692"/>
    </source>
</evidence>
<dbReference type="GO" id="GO:0004620">
    <property type="term" value="F:phospholipase activity"/>
    <property type="evidence" value="ECO:0000318"/>
    <property type="project" value="GO_Central"/>
</dbReference>
<comment type="similarity">
    <text evidence="4">Belongs to the neutral sphingomyelinase family.</text>
</comment>
<gene>
    <name evidence="17" type="primary">LOC118408353</name>
</gene>
<dbReference type="RefSeq" id="XP_035664953.1">
    <property type="nucleotide sequence ID" value="XM_035809060.1"/>
</dbReference>
<evidence type="ECO:0000256" key="3">
    <source>
        <dbReference type="ARBA" id="ARBA00004991"/>
    </source>
</evidence>
<comment type="pathway">
    <text evidence="2">Lipid metabolism; sphingolipid metabolism.</text>
</comment>
<dbReference type="SUPFAM" id="SSF56219">
    <property type="entry name" value="DNase I-like"/>
    <property type="match status" value="1"/>
</dbReference>
<evidence type="ECO:0000256" key="10">
    <source>
        <dbReference type="ARBA" id="ARBA00022919"/>
    </source>
</evidence>
<keyword evidence="12" id="KW-0443">Lipid metabolism</keyword>
<dbReference type="PANTHER" id="PTHR16320">
    <property type="entry name" value="SPHINGOMYELINASE FAMILY MEMBER"/>
    <property type="match status" value="1"/>
</dbReference>
<dbReference type="GO" id="GO:0016020">
    <property type="term" value="C:membrane"/>
    <property type="evidence" value="ECO:0007669"/>
    <property type="project" value="UniProtKB-SubCell"/>
</dbReference>
<evidence type="ECO:0000256" key="11">
    <source>
        <dbReference type="ARBA" id="ARBA00022989"/>
    </source>
</evidence>
<keyword evidence="8" id="KW-0378">Hydrolase</keyword>
<dbReference type="OrthoDB" id="387657at2759"/>
<dbReference type="PANTHER" id="PTHR16320:SF24">
    <property type="entry name" value="PHOSPHODIESTERASE, PUTATIVE-RELATED"/>
    <property type="match status" value="1"/>
</dbReference>
<dbReference type="AlphaFoldDB" id="A0A9J7HTC1"/>
<keyword evidence="6 14" id="KW-0812">Transmembrane</keyword>
<evidence type="ECO:0000256" key="1">
    <source>
        <dbReference type="ARBA" id="ARBA00004141"/>
    </source>
</evidence>
<keyword evidence="9" id="KW-0460">Magnesium</keyword>
<dbReference type="Pfam" id="PF03372">
    <property type="entry name" value="Exo_endo_phos"/>
    <property type="match status" value="1"/>
</dbReference>
<dbReference type="GO" id="GO:0004767">
    <property type="term" value="F:sphingomyelin phosphodiesterase activity"/>
    <property type="evidence" value="ECO:0007669"/>
    <property type="project" value="UniProtKB-EC"/>
</dbReference>
<evidence type="ECO:0000259" key="15">
    <source>
        <dbReference type="Pfam" id="PF03372"/>
    </source>
</evidence>
<feature type="transmembrane region" description="Helical" evidence="14">
    <location>
        <begin position="346"/>
        <end position="365"/>
    </location>
</feature>
<evidence type="ECO:0000256" key="9">
    <source>
        <dbReference type="ARBA" id="ARBA00022842"/>
    </source>
</evidence>
<keyword evidence="16" id="KW-1185">Reference proteome</keyword>
<evidence type="ECO:0000256" key="14">
    <source>
        <dbReference type="SAM" id="Phobius"/>
    </source>
</evidence>
<dbReference type="InterPro" id="IPR038772">
    <property type="entry name" value="Sph/SMPD2-like"/>
</dbReference>
<evidence type="ECO:0000256" key="13">
    <source>
        <dbReference type="ARBA" id="ARBA00023136"/>
    </source>
</evidence>
<feature type="transmembrane region" description="Helical" evidence="14">
    <location>
        <begin position="323"/>
        <end position="339"/>
    </location>
</feature>